<sequence>MDCSESLELGAKLPLSPADGQEGELNPKYVDLDCGASLSQGALWSAHSPQHSQTIRDTARPAAPPLAVTPRVRP</sequence>
<organism evidence="2 3">
    <name type="scientific">Paraburkholderia steynii</name>
    <dbReference type="NCBI Taxonomy" id="1245441"/>
    <lineage>
        <taxon>Bacteria</taxon>
        <taxon>Pseudomonadati</taxon>
        <taxon>Pseudomonadota</taxon>
        <taxon>Betaproteobacteria</taxon>
        <taxon>Burkholderiales</taxon>
        <taxon>Burkholderiaceae</taxon>
        <taxon>Paraburkholderia</taxon>
    </lineage>
</organism>
<dbReference type="Proteomes" id="UP000198900">
    <property type="component" value="Unassembled WGS sequence"/>
</dbReference>
<proteinExistence type="predicted"/>
<dbReference type="AlphaFoldDB" id="A0A7Z7BDR5"/>
<comment type="caution">
    <text evidence="2">The sequence shown here is derived from an EMBL/GenBank/DDBJ whole genome shotgun (WGS) entry which is preliminary data.</text>
</comment>
<evidence type="ECO:0000313" key="3">
    <source>
        <dbReference type="Proteomes" id="UP000198900"/>
    </source>
</evidence>
<feature type="compositionally biased region" description="Polar residues" evidence="1">
    <location>
        <begin position="45"/>
        <end position="56"/>
    </location>
</feature>
<name>A0A7Z7BDR5_9BURK</name>
<evidence type="ECO:0000313" key="2">
    <source>
        <dbReference type="EMBL" id="SDI91486.1"/>
    </source>
</evidence>
<feature type="region of interest" description="Disordered" evidence="1">
    <location>
        <begin position="45"/>
        <end position="74"/>
    </location>
</feature>
<accession>A0A7Z7BDR5</accession>
<keyword evidence="3" id="KW-1185">Reference proteome</keyword>
<reference evidence="2" key="1">
    <citation type="submission" date="2016-10" db="EMBL/GenBank/DDBJ databases">
        <authorList>
            <person name="Varghese N."/>
            <person name="Submissions S."/>
        </authorList>
    </citation>
    <scope>NUCLEOTIDE SEQUENCE [LARGE SCALE GENOMIC DNA]</scope>
    <source>
        <strain evidence="2">YR281</strain>
    </source>
</reference>
<evidence type="ECO:0000256" key="1">
    <source>
        <dbReference type="SAM" id="MobiDB-lite"/>
    </source>
</evidence>
<feature type="region of interest" description="Disordered" evidence="1">
    <location>
        <begin position="1"/>
        <end position="26"/>
    </location>
</feature>
<protein>
    <submittedName>
        <fullName evidence="2">Uncharacterized protein</fullName>
    </submittedName>
</protein>
<gene>
    <name evidence="2" type="ORF">SAMN04487926_12712</name>
</gene>
<dbReference type="EMBL" id="FNDI01000027">
    <property type="protein sequence ID" value="SDI91486.1"/>
    <property type="molecule type" value="Genomic_DNA"/>
</dbReference>